<dbReference type="Gene3D" id="3.40.50.720">
    <property type="entry name" value="NAD(P)-binding Rossmann-like Domain"/>
    <property type="match status" value="1"/>
</dbReference>
<keyword evidence="2" id="KW-0560">Oxidoreductase</keyword>
<evidence type="ECO:0000256" key="2">
    <source>
        <dbReference type="ARBA" id="ARBA00023002"/>
    </source>
</evidence>
<comment type="caution">
    <text evidence="4">The sequence shown here is derived from an EMBL/GenBank/DDBJ whole genome shotgun (WGS) entry which is preliminary data.</text>
</comment>
<evidence type="ECO:0000313" key="5">
    <source>
        <dbReference type="Proteomes" id="UP001299970"/>
    </source>
</evidence>
<proteinExistence type="inferred from homology"/>
<dbReference type="PRINTS" id="PR00081">
    <property type="entry name" value="GDHRDH"/>
</dbReference>
<reference evidence="4 5" key="1">
    <citation type="submission" date="2022-03" db="EMBL/GenBank/DDBJ databases">
        <title>Pseudonocardia alaer sp. nov., a novel actinomycete isolated from reed forest soil.</title>
        <authorList>
            <person name="Wang L."/>
        </authorList>
    </citation>
    <scope>NUCLEOTIDE SEQUENCE [LARGE SCALE GENOMIC DNA]</scope>
    <source>
        <strain evidence="4 5">Y-16303</strain>
    </source>
</reference>
<keyword evidence="5" id="KW-1185">Reference proteome</keyword>
<evidence type="ECO:0000313" key="4">
    <source>
        <dbReference type="EMBL" id="MCH6171318.1"/>
    </source>
</evidence>
<gene>
    <name evidence="4" type="ORF">MMF94_36970</name>
</gene>
<dbReference type="InterPro" id="IPR036291">
    <property type="entry name" value="NAD(P)-bd_dom_sf"/>
</dbReference>
<dbReference type="PANTHER" id="PTHR48107:SF16">
    <property type="entry name" value="NADPH-DEPENDENT ALDEHYDE REDUCTASE 1, CHLOROPLASTIC"/>
    <property type="match status" value="1"/>
</dbReference>
<evidence type="ECO:0000256" key="1">
    <source>
        <dbReference type="ARBA" id="ARBA00006484"/>
    </source>
</evidence>
<accession>A0ABS9TRY0</accession>
<name>A0ABS9TRY0_9PSEU</name>
<feature type="compositionally biased region" description="Basic and acidic residues" evidence="3">
    <location>
        <begin position="29"/>
        <end position="51"/>
    </location>
</feature>
<dbReference type="RefSeq" id="WP_241042124.1">
    <property type="nucleotide sequence ID" value="NZ_BAAAJF010000010.1"/>
</dbReference>
<dbReference type="InterPro" id="IPR020904">
    <property type="entry name" value="Sc_DH/Rdtase_CS"/>
</dbReference>
<dbReference type="CDD" id="cd05355">
    <property type="entry name" value="SDR_c1"/>
    <property type="match status" value="1"/>
</dbReference>
<dbReference type="PANTHER" id="PTHR48107">
    <property type="entry name" value="NADPH-DEPENDENT ALDEHYDE REDUCTASE-LIKE PROTEIN, CHLOROPLASTIC-RELATED"/>
    <property type="match status" value="1"/>
</dbReference>
<comment type="similarity">
    <text evidence="1">Belongs to the short-chain dehydrogenases/reductases (SDR) family.</text>
</comment>
<sequence>MGHDQFTQQDPGEQHDVPGSGSETVEYPGRTDEMDVRPDHGEETYRGTGRLEGKKTVITGGDSGIGRAVALAFAREGADVLISYLESEEKDAQETVRLVEEAGRKAVTVRGDVREEAQCQAVIDRAVQEFGRIDVLVSNAAYQMSQDEDIDAITTEQFDRVMKTNIYAMFWLCKAAIPHMPEGSSIITTSSVQAFNPSPHLLDYATSKAAIVNFTKGLGNNLTEKGIRANSVAPGPVWTPLIPATMPQEKLESFGKQSPLGRAAQPAELAPIYVFLASQESSYITSEVIGVTGGSPIT</sequence>
<dbReference type="Pfam" id="PF13561">
    <property type="entry name" value="adh_short_C2"/>
    <property type="match status" value="1"/>
</dbReference>
<protein>
    <submittedName>
        <fullName evidence="4">SDR family oxidoreductase</fullName>
    </submittedName>
</protein>
<evidence type="ECO:0000256" key="3">
    <source>
        <dbReference type="SAM" id="MobiDB-lite"/>
    </source>
</evidence>
<feature type="region of interest" description="Disordered" evidence="3">
    <location>
        <begin position="1"/>
        <end position="51"/>
    </location>
</feature>
<dbReference type="InterPro" id="IPR002347">
    <property type="entry name" value="SDR_fam"/>
</dbReference>
<organism evidence="4 5">
    <name type="scientific">Pseudonocardia alaniniphila</name>
    <dbReference type="NCBI Taxonomy" id="75291"/>
    <lineage>
        <taxon>Bacteria</taxon>
        <taxon>Bacillati</taxon>
        <taxon>Actinomycetota</taxon>
        <taxon>Actinomycetes</taxon>
        <taxon>Pseudonocardiales</taxon>
        <taxon>Pseudonocardiaceae</taxon>
        <taxon>Pseudonocardia</taxon>
    </lineage>
</organism>
<dbReference type="PROSITE" id="PS00061">
    <property type="entry name" value="ADH_SHORT"/>
    <property type="match status" value="1"/>
</dbReference>
<dbReference type="PRINTS" id="PR00080">
    <property type="entry name" value="SDRFAMILY"/>
</dbReference>
<dbReference type="EMBL" id="JAKXMK010000041">
    <property type="protein sequence ID" value="MCH6171318.1"/>
    <property type="molecule type" value="Genomic_DNA"/>
</dbReference>
<dbReference type="SUPFAM" id="SSF51735">
    <property type="entry name" value="NAD(P)-binding Rossmann-fold domains"/>
    <property type="match status" value="1"/>
</dbReference>
<dbReference type="Proteomes" id="UP001299970">
    <property type="component" value="Unassembled WGS sequence"/>
</dbReference>
<feature type="compositionally biased region" description="Polar residues" evidence="3">
    <location>
        <begin position="1"/>
        <end position="11"/>
    </location>
</feature>